<evidence type="ECO:0000313" key="7">
    <source>
        <dbReference type="EMBL" id="SFF62882.1"/>
    </source>
</evidence>
<feature type="transmembrane region" description="Helical" evidence="5">
    <location>
        <begin position="77"/>
        <end position="98"/>
    </location>
</feature>
<dbReference type="Proteomes" id="UP000533017">
    <property type="component" value="Unassembled WGS sequence"/>
</dbReference>
<evidence type="ECO:0000256" key="5">
    <source>
        <dbReference type="SAM" id="Phobius"/>
    </source>
</evidence>
<dbReference type="InterPro" id="IPR011701">
    <property type="entry name" value="MFS"/>
</dbReference>
<feature type="transmembrane region" description="Helical" evidence="5">
    <location>
        <begin position="12"/>
        <end position="33"/>
    </location>
</feature>
<dbReference type="PANTHER" id="PTHR42718:SF49">
    <property type="entry name" value="EXPORT PROTEIN"/>
    <property type="match status" value="1"/>
</dbReference>
<dbReference type="Gene3D" id="1.20.1250.20">
    <property type="entry name" value="MFS general substrate transporter like domains"/>
    <property type="match status" value="1"/>
</dbReference>
<accession>A0A1I2K6Y2</accession>
<keyword evidence="3 5" id="KW-1133">Transmembrane helix</keyword>
<evidence type="ECO:0008006" key="10">
    <source>
        <dbReference type="Google" id="ProtNLM"/>
    </source>
</evidence>
<dbReference type="GO" id="GO:0016020">
    <property type="term" value="C:membrane"/>
    <property type="evidence" value="ECO:0007669"/>
    <property type="project" value="UniProtKB-SubCell"/>
</dbReference>
<feature type="transmembrane region" description="Helical" evidence="5">
    <location>
        <begin position="45"/>
        <end position="65"/>
    </location>
</feature>
<comment type="subcellular location">
    <subcellularLocation>
        <location evidence="1">Membrane</location>
        <topology evidence="1">Multi-pass membrane protein</topology>
    </subcellularLocation>
</comment>
<name>A0A1I2K6Y2_9ACTN</name>
<dbReference type="SUPFAM" id="SSF103473">
    <property type="entry name" value="MFS general substrate transporter"/>
    <property type="match status" value="1"/>
</dbReference>
<proteinExistence type="predicted"/>
<evidence type="ECO:0000313" key="9">
    <source>
        <dbReference type="Proteomes" id="UP000533017"/>
    </source>
</evidence>
<evidence type="ECO:0000256" key="4">
    <source>
        <dbReference type="ARBA" id="ARBA00023136"/>
    </source>
</evidence>
<feature type="transmembrane region" description="Helical" evidence="5">
    <location>
        <begin position="141"/>
        <end position="159"/>
    </location>
</feature>
<dbReference type="RefSeq" id="WP_092879707.1">
    <property type="nucleotide sequence ID" value="NZ_FOOI01000001.1"/>
</dbReference>
<dbReference type="EMBL" id="JACBZA010000001">
    <property type="protein sequence ID" value="NYH85896.1"/>
    <property type="molecule type" value="Genomic_DNA"/>
</dbReference>
<dbReference type="PANTHER" id="PTHR42718">
    <property type="entry name" value="MAJOR FACILITATOR SUPERFAMILY MULTIDRUG TRANSPORTER MFSC"/>
    <property type="match status" value="1"/>
</dbReference>
<dbReference type="Pfam" id="PF07690">
    <property type="entry name" value="MFS_1"/>
    <property type="match status" value="1"/>
</dbReference>
<dbReference type="AlphaFoldDB" id="A0A1I2K6Y2"/>
<evidence type="ECO:0000256" key="1">
    <source>
        <dbReference type="ARBA" id="ARBA00004141"/>
    </source>
</evidence>
<keyword evidence="4 5" id="KW-0472">Membrane</keyword>
<feature type="transmembrane region" description="Helical" evidence="5">
    <location>
        <begin position="104"/>
        <end position="121"/>
    </location>
</feature>
<dbReference type="Proteomes" id="UP000199052">
    <property type="component" value="Unassembled WGS sequence"/>
</dbReference>
<reference evidence="6 9" key="2">
    <citation type="submission" date="2020-07" db="EMBL/GenBank/DDBJ databases">
        <title>Sequencing the genomes of 1000 actinobacteria strains.</title>
        <authorList>
            <person name="Klenk H.-P."/>
        </authorList>
    </citation>
    <scope>NUCLEOTIDE SEQUENCE [LARGE SCALE GENOMIC DNA]</scope>
    <source>
        <strain evidence="6 9">DSM 45117</strain>
    </source>
</reference>
<evidence type="ECO:0000256" key="2">
    <source>
        <dbReference type="ARBA" id="ARBA00022692"/>
    </source>
</evidence>
<dbReference type="EMBL" id="FOOI01000001">
    <property type="protein sequence ID" value="SFF62882.1"/>
    <property type="molecule type" value="Genomic_DNA"/>
</dbReference>
<gene>
    <name evidence="6" type="ORF">FHR37_004747</name>
    <name evidence="7" type="ORF">SAMN05421678_10192</name>
</gene>
<dbReference type="InterPro" id="IPR036259">
    <property type="entry name" value="MFS_trans_sf"/>
</dbReference>
<dbReference type="GO" id="GO:0022857">
    <property type="term" value="F:transmembrane transporter activity"/>
    <property type="evidence" value="ECO:0007669"/>
    <property type="project" value="InterPro"/>
</dbReference>
<keyword evidence="9" id="KW-1185">Reference proteome</keyword>
<feature type="transmembrane region" description="Helical" evidence="5">
    <location>
        <begin position="179"/>
        <end position="198"/>
    </location>
</feature>
<dbReference type="STRING" id="504797.SAMN05421678_10192"/>
<protein>
    <recommendedName>
        <fullName evidence="10">Major Facilitator Superfamily protein</fullName>
    </recommendedName>
</protein>
<keyword evidence="2 5" id="KW-0812">Transmembrane</keyword>
<organism evidence="7 8">
    <name type="scientific">Actinopolymorpha cephalotaxi</name>
    <dbReference type="NCBI Taxonomy" id="504797"/>
    <lineage>
        <taxon>Bacteria</taxon>
        <taxon>Bacillati</taxon>
        <taxon>Actinomycetota</taxon>
        <taxon>Actinomycetes</taxon>
        <taxon>Propionibacteriales</taxon>
        <taxon>Actinopolymorphaceae</taxon>
        <taxon>Actinopolymorpha</taxon>
    </lineage>
</organism>
<sequence>MLDLGLFTRPAFLLSVGGAMITGFGVIGVMSYLPTAWEHTLGWTPLVTACWFALWSGASFVAATQARRAGLGADHQLALGLALAGAGSLLLLGSAGSWSPARHVAGVGSGLLNSALARLAIESVPAGRASMGTGANNTARYIGSSLGVAATVAVVTTAGGGHAGSRTGVAAGIAHGVDVALLAAAVLLLLAAAALVLARSAAVGDRSATPVGGQ</sequence>
<evidence type="ECO:0000313" key="8">
    <source>
        <dbReference type="Proteomes" id="UP000199052"/>
    </source>
</evidence>
<reference evidence="7 8" key="1">
    <citation type="submission" date="2016-10" db="EMBL/GenBank/DDBJ databases">
        <authorList>
            <person name="de Groot N.N."/>
        </authorList>
    </citation>
    <scope>NUCLEOTIDE SEQUENCE [LARGE SCALE GENOMIC DNA]</scope>
    <source>
        <strain evidence="7 8">CPCC 202808</strain>
    </source>
</reference>
<evidence type="ECO:0000256" key="3">
    <source>
        <dbReference type="ARBA" id="ARBA00022989"/>
    </source>
</evidence>
<evidence type="ECO:0000313" key="6">
    <source>
        <dbReference type="EMBL" id="NYH85896.1"/>
    </source>
</evidence>